<reference evidence="4" key="2">
    <citation type="submission" date="2017-02" db="EMBL/GenBank/DDBJ databases">
        <title>Sunflower complete genome.</title>
        <authorList>
            <person name="Langlade N."/>
            <person name="Munos S."/>
        </authorList>
    </citation>
    <scope>NUCLEOTIDE SEQUENCE [LARGE SCALE GENOMIC DNA]</scope>
    <source>
        <tissue evidence="4">Leaves</tissue>
    </source>
</reference>
<dbReference type="EMBL" id="CM007890">
    <property type="protein sequence ID" value="OTG38363.1"/>
    <property type="molecule type" value="Genomic_DNA"/>
</dbReference>
<dbReference type="Pfam" id="PF14223">
    <property type="entry name" value="Retrotran_gag_2"/>
    <property type="match status" value="1"/>
</dbReference>
<gene>
    <name evidence="4" type="ORF">HannXRQ_Chr01g0028891</name>
    <name evidence="3" type="ORF">HanXRQr2_Chr01g0041511</name>
</gene>
<dbReference type="EMBL" id="MNCJ02000316">
    <property type="protein sequence ID" value="KAF5823735.1"/>
    <property type="molecule type" value="Genomic_DNA"/>
</dbReference>
<dbReference type="InParanoid" id="A0A251VTA2"/>
<sequence length="750" mass="85814">MDSNIIAATGEKVSQQYPFPSQVNAASFLSIKLSGKPNYVRWREQIICLLDCYDMLGFIDGTLEKPEENMYREWKRSDTLVKGWIYGSLSEDVMETVVGLQTAYEVWNELKTNYTTPPAPPPVAVNTMKEDFGEYVPLCRAIQMGDWEKAQEFFNNDEDALIGKINDYGFTALHVAIGDPKNIWILEKLLEQINPESLPTMVDNTQRNALHYAATLDNYLAAKTLVEKNPDLLFRVDNRNNLPIQNAIYNSHKTTFLYLFQVCKQHIGLSKKDGNHDPFEGEKGVYLLNNTILAGFLDIAYNLLKDYPNLATTVHTRKPPLWCIAKMWDAFPSGTRYNFYQRFVYSHVPTDNYNVDHTHENEDLENQVTYATNLLKDCTKSYVYPVVHMIYVKIWKAALLRVPHIKRLKEDKVKHNIALMILKFICEEVSKLKSNHSYYYHDAFIVAVNNNTIEVIEQITQSFPESIWTRGNGYLLSELSIINRCEKVFNFLAYKVTQDKYLHTISEDENNNNLLHLAGILAPKHKLNMVSGAALQLQRELQWFEEVGKFVKPKDKEALNNKQETPIMVFRQEHNDLRQKGEDWMKKTSESYTITATLIITIVFAAAITVPGGVKGDTGKPTFQTRPSFIVFAVSDAISLFTSTTSLLLFLSILTARYAEEDFLYKLPNRLILGLVMLFMSLTSMMIAFSATLYIMFVQEKSWILIPVVALTCLPIASFVTLQLPLLVDLMVSTYGRGIFGKQSYVRITS</sequence>
<dbReference type="Pfam" id="PF13962">
    <property type="entry name" value="PGG"/>
    <property type="match status" value="1"/>
</dbReference>
<dbReference type="SUPFAM" id="SSF48403">
    <property type="entry name" value="Ankyrin repeat"/>
    <property type="match status" value="1"/>
</dbReference>
<organism evidence="4 5">
    <name type="scientific">Helianthus annuus</name>
    <name type="common">Common sunflower</name>
    <dbReference type="NCBI Taxonomy" id="4232"/>
    <lineage>
        <taxon>Eukaryota</taxon>
        <taxon>Viridiplantae</taxon>
        <taxon>Streptophyta</taxon>
        <taxon>Embryophyta</taxon>
        <taxon>Tracheophyta</taxon>
        <taxon>Spermatophyta</taxon>
        <taxon>Magnoliopsida</taxon>
        <taxon>eudicotyledons</taxon>
        <taxon>Gunneridae</taxon>
        <taxon>Pentapetalae</taxon>
        <taxon>asterids</taxon>
        <taxon>campanulids</taxon>
        <taxon>Asterales</taxon>
        <taxon>Asteraceae</taxon>
        <taxon>Asteroideae</taxon>
        <taxon>Heliantheae alliance</taxon>
        <taxon>Heliantheae</taxon>
        <taxon>Helianthus</taxon>
    </lineage>
</organism>
<keyword evidence="1" id="KW-0812">Transmembrane</keyword>
<reference evidence="3 5" key="1">
    <citation type="journal article" date="2017" name="Nature">
        <title>The sunflower genome provides insights into oil metabolism, flowering and Asterid evolution.</title>
        <authorList>
            <person name="Badouin H."/>
            <person name="Gouzy J."/>
            <person name="Grassa C.J."/>
            <person name="Murat F."/>
            <person name="Staton S.E."/>
            <person name="Cottret L."/>
            <person name="Lelandais-Briere C."/>
            <person name="Owens G.L."/>
            <person name="Carrere S."/>
            <person name="Mayjonade B."/>
            <person name="Legrand L."/>
            <person name="Gill N."/>
            <person name="Kane N.C."/>
            <person name="Bowers J.E."/>
            <person name="Hubner S."/>
            <person name="Bellec A."/>
            <person name="Berard A."/>
            <person name="Berges H."/>
            <person name="Blanchet N."/>
            <person name="Boniface M.C."/>
            <person name="Brunel D."/>
            <person name="Catrice O."/>
            <person name="Chaidir N."/>
            <person name="Claudel C."/>
            <person name="Donnadieu C."/>
            <person name="Faraut T."/>
            <person name="Fievet G."/>
            <person name="Helmstetter N."/>
            <person name="King M."/>
            <person name="Knapp S.J."/>
            <person name="Lai Z."/>
            <person name="Le Paslier M.C."/>
            <person name="Lippi Y."/>
            <person name="Lorenzon L."/>
            <person name="Mandel J.R."/>
            <person name="Marage G."/>
            <person name="Marchand G."/>
            <person name="Marquand E."/>
            <person name="Bret-Mestries E."/>
            <person name="Morien E."/>
            <person name="Nambeesan S."/>
            <person name="Nguyen T."/>
            <person name="Pegot-Espagnet P."/>
            <person name="Pouilly N."/>
            <person name="Raftis F."/>
            <person name="Sallet E."/>
            <person name="Schiex T."/>
            <person name="Thomas J."/>
            <person name="Vandecasteele C."/>
            <person name="Vares D."/>
            <person name="Vear F."/>
            <person name="Vautrin S."/>
            <person name="Crespi M."/>
            <person name="Mangin B."/>
            <person name="Burke J.M."/>
            <person name="Salse J."/>
            <person name="Munos S."/>
            <person name="Vincourt P."/>
            <person name="Rieseberg L.H."/>
            <person name="Langlade N.B."/>
        </authorList>
    </citation>
    <scope>NUCLEOTIDE SEQUENCE [LARGE SCALE GENOMIC DNA]</scope>
    <source>
        <strain evidence="5">cv. SF193</strain>
        <tissue evidence="3">Leaves</tissue>
    </source>
</reference>
<feature type="transmembrane region" description="Helical" evidence="1">
    <location>
        <begin position="703"/>
        <end position="728"/>
    </location>
</feature>
<evidence type="ECO:0000259" key="2">
    <source>
        <dbReference type="Pfam" id="PF13962"/>
    </source>
</evidence>
<evidence type="ECO:0000256" key="1">
    <source>
        <dbReference type="SAM" id="Phobius"/>
    </source>
</evidence>
<dbReference type="OMA" id="DHTHENE"/>
<keyword evidence="1" id="KW-0472">Membrane</keyword>
<dbReference type="PANTHER" id="PTHR24177">
    <property type="entry name" value="CASKIN"/>
    <property type="match status" value="1"/>
</dbReference>
<name>A0A251VTA2_HELAN</name>
<dbReference type="STRING" id="4232.A0A251VTA2"/>
<evidence type="ECO:0000313" key="3">
    <source>
        <dbReference type="EMBL" id="KAF5823735.1"/>
    </source>
</evidence>
<dbReference type="AlphaFoldDB" id="A0A251VTA2"/>
<dbReference type="GO" id="GO:0016020">
    <property type="term" value="C:membrane"/>
    <property type="evidence" value="ECO:0000318"/>
    <property type="project" value="GO_Central"/>
</dbReference>
<keyword evidence="1" id="KW-1133">Transmembrane helix</keyword>
<evidence type="ECO:0000313" key="4">
    <source>
        <dbReference type="EMBL" id="OTG38363.1"/>
    </source>
</evidence>
<dbReference type="InterPro" id="IPR026961">
    <property type="entry name" value="PGG_dom"/>
</dbReference>
<feature type="transmembrane region" description="Helical" evidence="1">
    <location>
        <begin position="592"/>
        <end position="610"/>
    </location>
</feature>
<evidence type="ECO:0000313" key="5">
    <source>
        <dbReference type="Proteomes" id="UP000215914"/>
    </source>
</evidence>
<feature type="transmembrane region" description="Helical" evidence="1">
    <location>
        <begin position="671"/>
        <end position="697"/>
    </location>
</feature>
<feature type="domain" description="PGG" evidence="2">
    <location>
        <begin position="583"/>
        <end position="695"/>
    </location>
</feature>
<reference evidence="3" key="3">
    <citation type="submission" date="2020-06" db="EMBL/GenBank/DDBJ databases">
        <title>Helianthus annuus Genome sequencing and assembly Release 2.</title>
        <authorList>
            <person name="Gouzy J."/>
            <person name="Langlade N."/>
            <person name="Munos S."/>
        </authorList>
    </citation>
    <scope>NUCLEOTIDE SEQUENCE</scope>
    <source>
        <tissue evidence="3">Leaves</tissue>
    </source>
</reference>
<proteinExistence type="predicted"/>
<dbReference type="Proteomes" id="UP000215914">
    <property type="component" value="Chromosome 1"/>
</dbReference>
<protein>
    <submittedName>
        <fullName evidence="3">Ankyrin repeat-containing domain, PGG domain, retrotransposon Copia-like protein</fullName>
    </submittedName>
    <submittedName>
        <fullName evidence="4">Putative ankyrin repeat family protein</fullName>
    </submittedName>
</protein>
<dbReference type="InterPro" id="IPR036770">
    <property type="entry name" value="Ankyrin_rpt-contain_sf"/>
</dbReference>
<dbReference type="Gene3D" id="1.25.40.20">
    <property type="entry name" value="Ankyrin repeat-containing domain"/>
    <property type="match status" value="1"/>
</dbReference>
<keyword evidence="5" id="KW-1185">Reference proteome</keyword>
<dbReference type="PANTHER" id="PTHR24177:SF467">
    <property type="entry name" value="PGG DOMAIN, RETROTRANSPOSON COPIA-LIKE PROTEIN"/>
    <property type="match status" value="1"/>
</dbReference>
<feature type="transmembrane region" description="Helical" evidence="1">
    <location>
        <begin position="630"/>
        <end position="659"/>
    </location>
</feature>
<dbReference type="Gramene" id="mRNA:HanXRQr2_Chr01g0041511">
    <property type="protein sequence ID" value="mRNA:HanXRQr2_Chr01g0041511"/>
    <property type="gene ID" value="HanXRQr2_Chr01g0041511"/>
</dbReference>
<accession>A0A251VTA2</accession>